<evidence type="ECO:0000256" key="4">
    <source>
        <dbReference type="ARBA" id="ARBA00022989"/>
    </source>
</evidence>
<dbReference type="Gene3D" id="1.20.1070.10">
    <property type="entry name" value="Rhodopsin 7-helix transmembrane proteins"/>
    <property type="match status" value="1"/>
</dbReference>
<comment type="caution">
    <text evidence="12">The sequence shown here is derived from an EMBL/GenBank/DDBJ whole genome shotgun (WGS) entry which is preliminary data.</text>
</comment>
<evidence type="ECO:0000259" key="11">
    <source>
        <dbReference type="PROSITE" id="PS50262"/>
    </source>
</evidence>
<comment type="subcellular location">
    <subcellularLocation>
        <location evidence="1">Cell membrane</location>
        <topology evidence="1">Multi-pass membrane protein</topology>
    </subcellularLocation>
</comment>
<accession>A0ABD0Y538</accession>
<evidence type="ECO:0000313" key="13">
    <source>
        <dbReference type="Proteomes" id="UP001557470"/>
    </source>
</evidence>
<feature type="transmembrane region" description="Helical" evidence="10">
    <location>
        <begin position="168"/>
        <end position="190"/>
    </location>
</feature>
<dbReference type="Pfam" id="PF00001">
    <property type="entry name" value="7tm_1"/>
    <property type="match status" value="1"/>
</dbReference>
<dbReference type="InterPro" id="IPR017452">
    <property type="entry name" value="GPCR_Rhodpsn_7TM"/>
</dbReference>
<keyword evidence="13" id="KW-1185">Reference proteome</keyword>
<name>A0ABD0Y538_UMBPY</name>
<protein>
    <recommendedName>
        <fullName evidence="11">G-protein coupled receptors family 1 profile domain-containing protein</fullName>
    </recommendedName>
</protein>
<keyword evidence="3 9" id="KW-0812">Transmembrane</keyword>
<evidence type="ECO:0000256" key="3">
    <source>
        <dbReference type="ARBA" id="ARBA00022692"/>
    </source>
</evidence>
<dbReference type="AlphaFoldDB" id="A0ABD0Y538"/>
<organism evidence="12 13">
    <name type="scientific">Umbra pygmaea</name>
    <name type="common">Eastern mudminnow</name>
    <dbReference type="NCBI Taxonomy" id="75934"/>
    <lineage>
        <taxon>Eukaryota</taxon>
        <taxon>Metazoa</taxon>
        <taxon>Chordata</taxon>
        <taxon>Craniata</taxon>
        <taxon>Vertebrata</taxon>
        <taxon>Euteleostomi</taxon>
        <taxon>Actinopterygii</taxon>
        <taxon>Neopterygii</taxon>
        <taxon>Teleostei</taxon>
        <taxon>Protacanthopterygii</taxon>
        <taxon>Esociformes</taxon>
        <taxon>Umbridae</taxon>
        <taxon>Umbra</taxon>
    </lineage>
</organism>
<gene>
    <name evidence="12" type="ORF">UPYG_G00022360</name>
</gene>
<evidence type="ECO:0000256" key="9">
    <source>
        <dbReference type="RuleBase" id="RU000688"/>
    </source>
</evidence>
<dbReference type="PROSITE" id="PS00237">
    <property type="entry name" value="G_PROTEIN_RECEP_F1_1"/>
    <property type="match status" value="1"/>
</dbReference>
<evidence type="ECO:0000256" key="6">
    <source>
        <dbReference type="ARBA" id="ARBA00023136"/>
    </source>
</evidence>
<dbReference type="GO" id="GO:0005886">
    <property type="term" value="C:plasma membrane"/>
    <property type="evidence" value="ECO:0007669"/>
    <property type="project" value="UniProtKB-SubCell"/>
</dbReference>
<keyword evidence="6 10" id="KW-0472">Membrane</keyword>
<feature type="transmembrane region" description="Helical" evidence="10">
    <location>
        <begin position="120"/>
        <end position="147"/>
    </location>
</feature>
<evidence type="ECO:0000256" key="10">
    <source>
        <dbReference type="SAM" id="Phobius"/>
    </source>
</evidence>
<dbReference type="PANTHER" id="PTHR10489">
    <property type="entry name" value="CELL ADHESION MOLECULE"/>
    <property type="match status" value="1"/>
</dbReference>
<keyword evidence="2" id="KW-1003">Cell membrane</keyword>
<keyword evidence="8 9" id="KW-0807">Transducer</keyword>
<evidence type="ECO:0000313" key="12">
    <source>
        <dbReference type="EMBL" id="KAL1022116.1"/>
    </source>
</evidence>
<dbReference type="GO" id="GO:0004930">
    <property type="term" value="F:G protein-coupled receptor activity"/>
    <property type="evidence" value="ECO:0007669"/>
    <property type="project" value="UniProtKB-KW"/>
</dbReference>
<dbReference type="InterPro" id="IPR050119">
    <property type="entry name" value="CCR1-9-like"/>
</dbReference>
<feature type="transmembrane region" description="Helical" evidence="10">
    <location>
        <begin position="53"/>
        <end position="80"/>
    </location>
</feature>
<dbReference type="SUPFAM" id="SSF81321">
    <property type="entry name" value="Family A G protein-coupled receptor-like"/>
    <property type="match status" value="1"/>
</dbReference>
<dbReference type="InterPro" id="IPR000355">
    <property type="entry name" value="Chemokine_rcpt"/>
</dbReference>
<dbReference type="PROSITE" id="PS50262">
    <property type="entry name" value="G_PROTEIN_RECEP_F1_2"/>
    <property type="match status" value="1"/>
</dbReference>
<feature type="transmembrane region" description="Helical" evidence="10">
    <location>
        <begin position="254"/>
        <end position="272"/>
    </location>
</feature>
<proteinExistence type="inferred from homology"/>
<dbReference type="InterPro" id="IPR000276">
    <property type="entry name" value="GPCR_Rhodpsn"/>
</dbReference>
<dbReference type="Proteomes" id="UP001557470">
    <property type="component" value="Unassembled WGS sequence"/>
</dbReference>
<sequence>MSESFLFTILKMEIKMAEHNIYEDDYNDSYDFNTTFVPNPNSLPCALQNLNPFADIALCVLLIIIFLLAVPGNVLVGLVIGSSRQALTSSDIYLFHLSIADVMLALTLPIWAAAVVHGWIFGSFMCKILSLVLEVNFYTSILFLVCISVDRYLAIVRSAVFRKTRRMVFSWAICGGVWALGGALSLPALLNITFTHRNKTICTDPFETELLLTTRGLRHILGFLLPLIIMVTCSCVTMMQLLQTQGLRKHRAMRVIIAVVIAFLLCWMPYHLTMMVDTLDTAKVVTFNCAERSRVNLALQVTKNLALLHSCVNPVLYAFVGEKFRRNLGVLIRKRLEPEKSSAPRYSRSTSQTSEVNRLL</sequence>
<keyword evidence="7 9" id="KW-0675">Receptor</keyword>
<evidence type="ECO:0000256" key="7">
    <source>
        <dbReference type="ARBA" id="ARBA00023170"/>
    </source>
</evidence>
<dbReference type="PANTHER" id="PTHR10489:SF930">
    <property type="entry name" value="C-X-C CHEMOKINE RECEPTOR TYPE 1-LIKE"/>
    <property type="match status" value="1"/>
</dbReference>
<dbReference type="PRINTS" id="PR00657">
    <property type="entry name" value="CCCHEMOKINER"/>
</dbReference>
<feature type="transmembrane region" description="Helical" evidence="10">
    <location>
        <begin position="220"/>
        <end position="242"/>
    </location>
</feature>
<reference evidence="12 13" key="1">
    <citation type="submission" date="2024-06" db="EMBL/GenBank/DDBJ databases">
        <authorList>
            <person name="Pan Q."/>
            <person name="Wen M."/>
            <person name="Jouanno E."/>
            <person name="Zahm M."/>
            <person name="Klopp C."/>
            <person name="Cabau C."/>
            <person name="Louis A."/>
            <person name="Berthelot C."/>
            <person name="Parey E."/>
            <person name="Roest Crollius H."/>
            <person name="Montfort J."/>
            <person name="Robinson-Rechavi M."/>
            <person name="Bouchez O."/>
            <person name="Lampietro C."/>
            <person name="Lopez Roques C."/>
            <person name="Donnadieu C."/>
            <person name="Postlethwait J."/>
            <person name="Bobe J."/>
            <person name="Verreycken H."/>
            <person name="Guiguen Y."/>
        </authorList>
    </citation>
    <scope>NUCLEOTIDE SEQUENCE [LARGE SCALE GENOMIC DNA]</scope>
    <source>
        <strain evidence="12">Up_M1</strain>
        <tissue evidence="12">Testis</tissue>
    </source>
</reference>
<dbReference type="EMBL" id="JAGEUA010000001">
    <property type="protein sequence ID" value="KAL1022116.1"/>
    <property type="molecule type" value="Genomic_DNA"/>
</dbReference>
<evidence type="ECO:0000256" key="2">
    <source>
        <dbReference type="ARBA" id="ARBA00022475"/>
    </source>
</evidence>
<comment type="similarity">
    <text evidence="9">Belongs to the G-protein coupled receptor 1 family.</text>
</comment>
<dbReference type="PRINTS" id="PR00237">
    <property type="entry name" value="GPCRRHODOPSN"/>
</dbReference>
<evidence type="ECO:0000256" key="1">
    <source>
        <dbReference type="ARBA" id="ARBA00004651"/>
    </source>
</evidence>
<keyword evidence="5 9" id="KW-0297">G-protein coupled receptor</keyword>
<evidence type="ECO:0000256" key="8">
    <source>
        <dbReference type="ARBA" id="ARBA00023224"/>
    </source>
</evidence>
<feature type="transmembrane region" description="Helical" evidence="10">
    <location>
        <begin position="92"/>
        <end position="114"/>
    </location>
</feature>
<evidence type="ECO:0000256" key="5">
    <source>
        <dbReference type="ARBA" id="ARBA00023040"/>
    </source>
</evidence>
<keyword evidence="4 10" id="KW-1133">Transmembrane helix</keyword>
<feature type="domain" description="G-protein coupled receptors family 1 profile" evidence="11">
    <location>
        <begin position="72"/>
        <end position="317"/>
    </location>
</feature>